<keyword evidence="4" id="KW-1185">Reference proteome</keyword>
<evidence type="ECO:0000259" key="2">
    <source>
        <dbReference type="Pfam" id="PF04194"/>
    </source>
</evidence>
<dbReference type="Pfam" id="PF04194">
    <property type="entry name" value="PDCD2_C"/>
    <property type="match status" value="1"/>
</dbReference>
<gene>
    <name evidence="3" type="ORF">P167DRAFT_565187</name>
</gene>
<dbReference type="GO" id="GO:0005737">
    <property type="term" value="C:cytoplasm"/>
    <property type="evidence" value="ECO:0007669"/>
    <property type="project" value="InterPro"/>
</dbReference>
<dbReference type="OrthoDB" id="443682at2759"/>
<dbReference type="PANTHER" id="PTHR47524:SF1">
    <property type="entry name" value="20S RRNA ACCUMULATION PROTEIN 4"/>
    <property type="match status" value="1"/>
</dbReference>
<name>A0A3N4KPI3_9PEZI</name>
<dbReference type="EMBL" id="ML119128">
    <property type="protein sequence ID" value="RPB12514.1"/>
    <property type="molecule type" value="Genomic_DNA"/>
</dbReference>
<dbReference type="AlphaFoldDB" id="A0A3N4KPI3"/>
<dbReference type="STRING" id="1392247.A0A3N4KPI3"/>
<dbReference type="InterPro" id="IPR007320">
    <property type="entry name" value="PDCD2_C"/>
</dbReference>
<dbReference type="PANTHER" id="PTHR47524">
    <property type="entry name" value="20S RRNA ACCUMULATION PROTEIN 4"/>
    <property type="match status" value="1"/>
</dbReference>
<proteinExistence type="predicted"/>
<feature type="region of interest" description="Disordered" evidence="1">
    <location>
        <begin position="113"/>
        <end position="204"/>
    </location>
</feature>
<feature type="compositionally biased region" description="Pro residues" evidence="1">
    <location>
        <begin position="191"/>
        <end position="201"/>
    </location>
</feature>
<organism evidence="3 4">
    <name type="scientific">Morchella conica CCBAS932</name>
    <dbReference type="NCBI Taxonomy" id="1392247"/>
    <lineage>
        <taxon>Eukaryota</taxon>
        <taxon>Fungi</taxon>
        <taxon>Dikarya</taxon>
        <taxon>Ascomycota</taxon>
        <taxon>Pezizomycotina</taxon>
        <taxon>Pezizomycetes</taxon>
        <taxon>Pezizales</taxon>
        <taxon>Morchellaceae</taxon>
        <taxon>Morchella</taxon>
    </lineage>
</organism>
<feature type="domain" description="Programmed cell death protein 2 C-terminal" evidence="2">
    <location>
        <begin position="291"/>
        <end position="409"/>
    </location>
</feature>
<evidence type="ECO:0000313" key="4">
    <source>
        <dbReference type="Proteomes" id="UP000277580"/>
    </source>
</evidence>
<dbReference type="FunCoup" id="A0A3N4KPI3">
    <property type="interactions" value="342"/>
</dbReference>
<evidence type="ECO:0000313" key="3">
    <source>
        <dbReference type="EMBL" id="RPB12514.1"/>
    </source>
</evidence>
<sequence>MSDTDSDVGDADSIISTSVLLGYAEEQPTEDPISQLGGTPKWMHPSSPADSRLAKCSNCNRLMSLLLQLNGDIPETPHERVFYVWACRHKPCWRKKGSIRAFRGVRVVNTPAPAEADNKKKTDASPLPPPAEKKKEPVNTGAFLFGTGPFAQGGVNPFASPSSSSSTPTANPFSTTTTANPFSTNTTTATSPPPAAPAPKPEPLKTFASALSHNLPAAAAAPQPTPQFYGPPEPWPEPLPHTYPSYHLDAEHEHLDTRAPALPKNVQIVDTDEYADTPMSNSAEGGESSVDKTFRKFADRVEQNPEQVLRYERKGTPLLYSKDDETGKLLLAADGEVSVKRVPPCGACRKQRVFEFQMMPYAISMLERDEAGLDGMEWGTVVVATCVCVPAVLDAQGVGYVEEWVGAQWESTK</sequence>
<accession>A0A3N4KPI3</accession>
<feature type="compositionally biased region" description="Low complexity" evidence="1">
    <location>
        <begin position="157"/>
        <end position="190"/>
    </location>
</feature>
<dbReference type="InParanoid" id="A0A3N4KPI3"/>
<reference evidence="3 4" key="1">
    <citation type="journal article" date="2018" name="Nat. Ecol. Evol.">
        <title>Pezizomycetes genomes reveal the molecular basis of ectomycorrhizal truffle lifestyle.</title>
        <authorList>
            <person name="Murat C."/>
            <person name="Payen T."/>
            <person name="Noel B."/>
            <person name="Kuo A."/>
            <person name="Morin E."/>
            <person name="Chen J."/>
            <person name="Kohler A."/>
            <person name="Krizsan K."/>
            <person name="Balestrini R."/>
            <person name="Da Silva C."/>
            <person name="Montanini B."/>
            <person name="Hainaut M."/>
            <person name="Levati E."/>
            <person name="Barry K.W."/>
            <person name="Belfiori B."/>
            <person name="Cichocki N."/>
            <person name="Clum A."/>
            <person name="Dockter R.B."/>
            <person name="Fauchery L."/>
            <person name="Guy J."/>
            <person name="Iotti M."/>
            <person name="Le Tacon F."/>
            <person name="Lindquist E.A."/>
            <person name="Lipzen A."/>
            <person name="Malagnac F."/>
            <person name="Mello A."/>
            <person name="Molinier V."/>
            <person name="Miyauchi S."/>
            <person name="Poulain J."/>
            <person name="Riccioni C."/>
            <person name="Rubini A."/>
            <person name="Sitrit Y."/>
            <person name="Splivallo R."/>
            <person name="Traeger S."/>
            <person name="Wang M."/>
            <person name="Zifcakova L."/>
            <person name="Wipf D."/>
            <person name="Zambonelli A."/>
            <person name="Paolocci F."/>
            <person name="Nowrousian M."/>
            <person name="Ottonello S."/>
            <person name="Baldrian P."/>
            <person name="Spatafora J.W."/>
            <person name="Henrissat B."/>
            <person name="Nagy L.G."/>
            <person name="Aury J.M."/>
            <person name="Wincker P."/>
            <person name="Grigoriev I.V."/>
            <person name="Bonfante P."/>
            <person name="Martin F.M."/>
        </authorList>
    </citation>
    <scope>NUCLEOTIDE SEQUENCE [LARGE SCALE GENOMIC DNA]</scope>
    <source>
        <strain evidence="3 4">CCBAS932</strain>
    </source>
</reference>
<feature type="region of interest" description="Disordered" evidence="1">
    <location>
        <begin position="26"/>
        <end position="49"/>
    </location>
</feature>
<protein>
    <recommendedName>
        <fullName evidence="2">Programmed cell death protein 2 C-terminal domain-containing protein</fullName>
    </recommendedName>
</protein>
<evidence type="ECO:0000256" key="1">
    <source>
        <dbReference type="SAM" id="MobiDB-lite"/>
    </source>
</evidence>
<dbReference type="Proteomes" id="UP000277580">
    <property type="component" value="Unassembled WGS sequence"/>
</dbReference>
<dbReference type="GO" id="GO:0030490">
    <property type="term" value="P:maturation of SSU-rRNA"/>
    <property type="evidence" value="ECO:0007669"/>
    <property type="project" value="TreeGrafter"/>
</dbReference>